<sequence>MMLAQLRQLLQPVSRSQIAASNTSKQQRASASSADSTTATAAGRIALAWQILNANPNEVAMPRRELALLDWVTRELTVPLHATGHHATPVVVVDDGSSDSRQTANAAAAAAAAGASSSATTVMPYHSAEYWTFLVSVIDAIASAGLSSTSSSAPAAPSLAGANRAAASSIVIKPHLMQSLQGAIDFIHARETVDEALLESVMVAFDRLFDPTSAVAFLPKFEVYCTFLERVASLAVAESAAVPSRLLLAALNVFASMHRHHANQRKLFSTFIQTLLPKLTLLWHRYALSSSAADLVDSTDSLAAATIISIICSVVFHKEHIPLFQNGLVSRSVASYTSSLFEFVATHMRSDANPNLHQAVSLLVPELLAGFVDAVVGRPGATAVALSDAKERRSLFLFFLELYQCCCADASAAQVTSAAAAAEKPSAAGRQGRNNRNPKQKDQSGADTPMQVDSLPDAAAATTRTPTFGPPASWGEHLKLAHSLLLVLAARDVYQIVADSHVDAEQFTWLSSLASSVGSQAINSTAVYDRTAEELANIILVFDTLLGLNHAIVEPHLAHLWHALSLQLELHRSDNNNNNNNNNNNSGSDADAATSRPASYSAFIANLFATYTKLRQLDVLVGTVLAAINLLAEAPSSATTPLRLRWLGEHFHSHFATAIRSYPAARFPPLWEMVVDWLLERGSLLFELPESSSYTSIPRSATVAFTLCASALETMIAHVPITDLTADITLECVSTLRSKILRPLCATLRALRQSHQTLRTPSRGGAQLKRSADSALEPASTKRVRAADHSSQSANPLANELEQRLLCVYFSLLDRLARCEYACHVALLQGGQSSLIVLQGFYETEEGRLTAHEVAAACADASWIQVSVFGQQFAAGWIRLIDLASTETTWDPSLVSAFPVISTLQDELAAWSQFLIDSLPQVAENAGNARRWDGHPSSVDASNRPMATIGAIASVLPVFSSRKLLSQIDSVARFINKLTSSASLSPTSAEGSSGQLAMRLLNDPAFSELTLLHHSLVVASCTLASEHLLAFVAKCGRSPASSAAQTAVRSFGLDTLDDTAVSHFVDALYPSRPAVNVPSGRNAGIAKDIAAACASLQVLRHLPLAATQGELQQRVLAVLLPLDWLAGALELAIPTETRAFVRTLTVELFNLIACQGRWVEASVKWATSAAAALSASEPLQLLEPTTRIVANSVSHLLSQTSAEMQAIMRTLLGVVTLGCEQDAARIGKATTASPRSLLVGFALADVVIRAVTDQKASASHQNVTSSDTLSKHLLQPVAHVLVSSINGLLARTTLANERAYEVIYVLEVAASWLNKRMSSVTPAADSSSAKTVQVETLITMCIQLVCHRVLHADAAWLDRAAEQTETMAQLSAACDAIFACALAYSSSLRSNAGQSAASLAFGPLLASIFAVELRCAPGLLRANVSPVGANVVALGLTWEYLATSVDQADFSLVVSLFVGELQRLPVTVAEWEAPRVDRVRRALECLLRVLSTKLPESSRRYLRRNLETLLVELSTTANRVLQALHLPVGHVASIVAPLVSLLCTVLSCASHLSGLDGVQLSARDGSLFLALAQGISLQRLAPTFALSIPLKANLSTLPLSSSTGVTDAAASSVHYGLGAFAALLHAKYMILFNLLRRHASSIYGNVHILVQIVQSFIDDLLRRLAMHGRNVQLSLVDHDRPHVFQAQGDGPIEQQPSILQAALLSALAEQPATLIFRASIDDAARLMEEVSAHKVAMSKYAPYLIANYLQSVRRHGLDHECAQLLARGVYSVIDLCGKHELALLQAALDAPSRALFKGIYADYGTYHKYSGKY</sequence>
<dbReference type="PANTHER" id="PTHR15682:SF2">
    <property type="entry name" value="UNHEALTHY RIBOSOME BIOGENESIS PROTEIN 2 HOMOLOG"/>
    <property type="match status" value="1"/>
</dbReference>
<dbReference type="PANTHER" id="PTHR15682">
    <property type="entry name" value="UNHEALTHY RIBOSOME BIOGENESIS PROTEIN 2 HOMOLOG"/>
    <property type="match status" value="1"/>
</dbReference>
<protein>
    <recommendedName>
        <fullName evidence="2">Nucleolar 27S pre-rRNA processing Urb2/Npa2 C-terminal domain-containing protein</fullName>
    </recommendedName>
</protein>
<dbReference type="EMBL" id="KE346370">
    <property type="protein sequence ID" value="KJE95960.1"/>
    <property type="molecule type" value="Genomic_DNA"/>
</dbReference>
<evidence type="ECO:0000313" key="3">
    <source>
        <dbReference type="EMBL" id="KJE95960.1"/>
    </source>
</evidence>
<feature type="region of interest" description="Disordered" evidence="1">
    <location>
        <begin position="574"/>
        <end position="593"/>
    </location>
</feature>
<feature type="region of interest" description="Disordered" evidence="1">
    <location>
        <begin position="756"/>
        <end position="791"/>
    </location>
</feature>
<name>A0A0D2WTS1_CAPO3</name>
<proteinExistence type="predicted"/>
<evidence type="ECO:0000256" key="1">
    <source>
        <dbReference type="SAM" id="MobiDB-lite"/>
    </source>
</evidence>
<dbReference type="Proteomes" id="UP000008743">
    <property type="component" value="Unassembled WGS sequence"/>
</dbReference>
<dbReference type="InParanoid" id="A0A0D2WTS1"/>
<organism evidence="3 4">
    <name type="scientific">Capsaspora owczarzaki (strain ATCC 30864)</name>
    <dbReference type="NCBI Taxonomy" id="595528"/>
    <lineage>
        <taxon>Eukaryota</taxon>
        <taxon>Filasterea</taxon>
        <taxon>Capsaspora</taxon>
    </lineage>
</organism>
<dbReference type="eggNOG" id="ENOG502SE54">
    <property type="taxonomic scope" value="Eukaryota"/>
</dbReference>
<dbReference type="STRING" id="595528.A0A0D2WTS1"/>
<dbReference type="GO" id="GO:0005730">
    <property type="term" value="C:nucleolus"/>
    <property type="evidence" value="ECO:0007669"/>
    <property type="project" value="TreeGrafter"/>
</dbReference>
<keyword evidence="4" id="KW-1185">Reference proteome</keyword>
<evidence type="ECO:0000259" key="2">
    <source>
        <dbReference type="Pfam" id="PF10441"/>
    </source>
</evidence>
<dbReference type="InterPro" id="IPR018849">
    <property type="entry name" value="Urb2/Npa2_C"/>
</dbReference>
<feature type="region of interest" description="Disordered" evidence="1">
    <location>
        <begin position="15"/>
        <end position="35"/>
    </location>
</feature>
<dbReference type="GO" id="GO:0042254">
    <property type="term" value="P:ribosome biogenesis"/>
    <property type="evidence" value="ECO:0007669"/>
    <property type="project" value="TreeGrafter"/>
</dbReference>
<dbReference type="InterPro" id="IPR052609">
    <property type="entry name" value="Ribosome_Biogenesis_Reg"/>
</dbReference>
<evidence type="ECO:0000313" key="4">
    <source>
        <dbReference type="Proteomes" id="UP000008743"/>
    </source>
</evidence>
<feature type="compositionally biased region" description="Low complexity" evidence="1">
    <location>
        <begin position="575"/>
        <end position="585"/>
    </location>
</feature>
<feature type="compositionally biased region" description="Polar residues" evidence="1">
    <location>
        <begin position="15"/>
        <end position="28"/>
    </location>
</feature>
<dbReference type="OrthoDB" id="160374at2759"/>
<accession>A0A0D2WTS1</accession>
<dbReference type="RefSeq" id="XP_004345092.2">
    <property type="nucleotide sequence ID" value="XM_004345042.2"/>
</dbReference>
<reference evidence="4" key="1">
    <citation type="submission" date="2011-02" db="EMBL/GenBank/DDBJ databases">
        <title>The Genome Sequence of Capsaspora owczarzaki ATCC 30864.</title>
        <authorList>
            <person name="Russ C."/>
            <person name="Cuomo C."/>
            <person name="Burger G."/>
            <person name="Gray M.W."/>
            <person name="Holland P.W.H."/>
            <person name="King N."/>
            <person name="Lang F.B.F."/>
            <person name="Roger A.J."/>
            <person name="Ruiz-Trillo I."/>
            <person name="Young S.K."/>
            <person name="Zeng Q."/>
            <person name="Gargeya S."/>
            <person name="Alvarado L."/>
            <person name="Berlin A."/>
            <person name="Chapman S.B."/>
            <person name="Chen Z."/>
            <person name="Freedman E."/>
            <person name="Gellesch M."/>
            <person name="Goldberg J."/>
            <person name="Griggs A."/>
            <person name="Gujja S."/>
            <person name="Heilman E."/>
            <person name="Heiman D."/>
            <person name="Howarth C."/>
            <person name="Mehta T."/>
            <person name="Neiman D."/>
            <person name="Pearson M."/>
            <person name="Roberts A."/>
            <person name="Saif S."/>
            <person name="Shea T."/>
            <person name="Shenoy N."/>
            <person name="Sisk P."/>
            <person name="Stolte C."/>
            <person name="Sykes S."/>
            <person name="White J."/>
            <person name="Yandava C."/>
            <person name="Haas B."/>
            <person name="Nusbaum C."/>
            <person name="Birren B."/>
        </authorList>
    </citation>
    <scope>NUCLEOTIDE SEQUENCE</scope>
    <source>
        <strain evidence="4">ATCC 30864</strain>
    </source>
</reference>
<feature type="region of interest" description="Disordered" evidence="1">
    <location>
        <begin position="423"/>
        <end position="452"/>
    </location>
</feature>
<feature type="domain" description="Nucleolar 27S pre-rRNA processing Urb2/Npa2 C-terminal" evidence="2">
    <location>
        <begin position="1622"/>
        <end position="1812"/>
    </location>
</feature>
<dbReference type="Pfam" id="PF10441">
    <property type="entry name" value="Urb2"/>
    <property type="match status" value="1"/>
</dbReference>
<gene>
    <name evidence="3" type="ORF">CAOG_006343</name>
</gene>